<dbReference type="EMBL" id="AE016825">
    <property type="protein sequence ID" value="AAQ59150.1"/>
    <property type="molecule type" value="Genomic_DNA"/>
</dbReference>
<proteinExistence type="predicted"/>
<keyword evidence="2" id="KW-1185">Reference proteome</keyword>
<dbReference type="AlphaFoldDB" id="Q7NY01"/>
<protein>
    <submittedName>
        <fullName evidence="1">Uncharacterized protein</fullName>
    </submittedName>
</protein>
<reference evidence="1 2" key="1">
    <citation type="journal article" date="2003" name="Proc. Natl. Acad. Sci. U.S.A.">
        <title>The complete genome sequence of Chromobacterium violaceum reveals remarkable and exploitable bacterial adaptability.</title>
        <authorList>
            <person name="Vasconcelos A.T.R."/>
            <person name="de Almeida D.F."/>
            <person name="Almeida F.C."/>
            <person name="de Almeida L.G.P."/>
            <person name="de Almeida R."/>
            <person name="Goncalves J.A.A."/>
            <person name="Andrade E.M."/>
            <person name="Antonio R.V."/>
            <person name="Araripe J."/>
            <person name="de Araujo M.F.F."/>
            <person name="Filho S.A."/>
            <person name="Azevedo V."/>
            <person name="Batista A.J."/>
            <person name="Bataus L.A.M."/>
            <person name="Batista J.S."/>
            <person name="Belo A."/>
            <person name="vander Berg C."/>
            <person name="Blamey J."/>
            <person name="Bogo M."/>
            <person name="Bonato S."/>
            <person name="Bordignon J."/>
            <person name="Brito C.A."/>
            <person name="Brocchi M."/>
            <person name="Burity H.A."/>
            <person name="Camargo A.A."/>
            <person name="Cardoso D.D.P."/>
            <person name="Carneiro N.P."/>
            <person name="Carraro D.M."/>
            <person name="Carvalho C.M.B."/>
            <person name="Cascardo J.C.M."/>
            <person name="Cavada B.S."/>
            <person name="Chueire L.M.O."/>
            <person name="Pasa T.B.C."/>
            <person name="Duran N."/>
            <person name="Fagundes N."/>
            <person name="Falcao C.L."/>
            <person name="Fantinatti F."/>
            <person name="Farias I.P."/>
            <person name="Felipe M.S.S."/>
            <person name="Ferrari L.P."/>
            <person name="Ferro J.A."/>
            <person name="Ferro M.I.T."/>
            <person name="Franco G.R."/>
            <person name="Freitas N.S.A."/>
            <person name="Furlan L.R."/>
            <person name="Gazzinelli R.T."/>
            <person name="Gomes E.A."/>
            <person name="Goncalves P.R."/>
            <person name="Grangeiro T.B."/>
            <person name="Grattapaglia D."/>
            <person name="Grisard E.C."/>
            <person name="Guimaraes C.T."/>
            <person name="Hanna E.S."/>
            <person name="Hungria M."/>
            <person name="Jardim S.N."/>
            <person name="Laurino J."/>
            <person name="Leoi L.C.T."/>
            <person name="Fassarella L."/>
            <person name="Lima A."/>
            <person name="Loureiro M.F."/>
            <person name="Lyra M.C.P."/>
            <person name="Macedo M."/>
            <person name="Madeira H.M.F."/>
            <person name="Manfio G.P."/>
            <person name="Maranhao A.Q."/>
            <person name="Martins W.S."/>
            <person name="di Mauro S.M.Z."/>
            <person name="de Medeiros S.R.B."/>
            <person name="Meissner R.D.V."/>
            <person name="Menck C.F.M."/>
            <person name="Moreira M.A.M."/>
            <person name="Nascimento F.F."/>
            <person name="Nicolas M.F."/>
            <person name="Oliveira J.G."/>
            <person name="Oliveira S.C."/>
            <person name="Paixao R.F.C."/>
            <person name="Parente J.A."/>
            <person name="Pedrosa F.O."/>
            <person name="Pena S.J.D."/>
            <person name="Perreira J.O."/>
            <person name="Perreira M."/>
            <person name="Pinto L.S.R.C."/>
            <person name="Pinto L.S."/>
            <person name="Porto J.I.R."/>
            <person name="Potrich D.P."/>
            <person name="Neto C.E.R."/>
            <person name="Reis A.M.M."/>
            <person name="Rigo L.U."/>
            <person name="Rondinelli E."/>
            <person name="dos Santos E.B.P."/>
            <person name="Santos F.R."/>
            <person name="Schneider M.P.C."/>
            <person name="Seuanez H.N."/>
            <person name="Silva A.M.R."/>
            <person name="da Silva A.L.C."/>
            <person name="Silva D.W."/>
            <person name="Silva R."/>
            <person name="Simoes I.C."/>
            <person name="Simon D."/>
            <person name="Soares C.M.A."/>
            <person name="Soares R.B.A."/>
            <person name="Souza E.M."/>
            <person name="Souza K.R.L."/>
            <person name="Souza R.C."/>
            <person name="Steffens M.B.R."/>
            <person name="Steindel M."/>
            <person name="Teixeira S.R."/>
            <person name="Urmenyi T."/>
            <person name="Vettore A."/>
            <person name="Wassem R."/>
            <person name="Zaha A."/>
            <person name="Simpson A.J.G."/>
        </authorList>
    </citation>
    <scope>NUCLEOTIDE SEQUENCE [LARGE SCALE GENOMIC DNA]</scope>
    <source>
        <strain evidence="2">ATCC 12472 / DSM 30191 / JCM 1249 / NBRC 12614 / NCIMB 9131 / NCTC 9757</strain>
    </source>
</reference>
<evidence type="ECO:0000313" key="1">
    <source>
        <dbReference type="EMBL" id="AAQ59150.1"/>
    </source>
</evidence>
<evidence type="ECO:0000313" key="2">
    <source>
        <dbReference type="Proteomes" id="UP000001424"/>
    </source>
</evidence>
<dbReference type="OrthoDB" id="8595272at2"/>
<gene>
    <name evidence="1" type="ordered locus">CV_1475</name>
</gene>
<accession>Q7NY01</accession>
<sequence length="83" mass="9555">MKTTEARIQTLEAQVNAMARAWLYLASAVEKDVGVSLEQMEQRLQETRWPRHPDIDQEARATLSWLCGQLSDARKVRYVQGHS</sequence>
<dbReference type="KEGG" id="cvi:CV_1475"/>
<name>Q7NY01_CHRVO</name>
<dbReference type="Proteomes" id="UP000001424">
    <property type="component" value="Chromosome"/>
</dbReference>
<organism evidence="1 2">
    <name type="scientific">Chromobacterium violaceum (strain ATCC 12472 / DSM 30191 / JCM 1249 / CCUG 213 / NBRC 12614 / NCIMB 9131 / NCTC 9757 / MK)</name>
    <dbReference type="NCBI Taxonomy" id="243365"/>
    <lineage>
        <taxon>Bacteria</taxon>
        <taxon>Pseudomonadati</taxon>
        <taxon>Pseudomonadota</taxon>
        <taxon>Betaproteobacteria</taxon>
        <taxon>Neisseriales</taxon>
        <taxon>Chromobacteriaceae</taxon>
        <taxon>Chromobacterium</taxon>
    </lineage>
</organism>
<dbReference type="RefSeq" id="WP_011135027.1">
    <property type="nucleotide sequence ID" value="NC_005085.1"/>
</dbReference>
<dbReference type="HOGENOM" id="CLU_2536514_0_0_4"/>